<dbReference type="Proteomes" id="UP000777482">
    <property type="component" value="Unassembled WGS sequence"/>
</dbReference>
<organism evidence="2 3">
    <name type="scientific">Rhodotorula mucilaginosa</name>
    <name type="common">Yeast</name>
    <name type="synonym">Rhodotorula rubra</name>
    <dbReference type="NCBI Taxonomy" id="5537"/>
    <lineage>
        <taxon>Eukaryota</taxon>
        <taxon>Fungi</taxon>
        <taxon>Dikarya</taxon>
        <taxon>Basidiomycota</taxon>
        <taxon>Pucciniomycotina</taxon>
        <taxon>Microbotryomycetes</taxon>
        <taxon>Sporidiobolales</taxon>
        <taxon>Sporidiobolaceae</taxon>
        <taxon>Rhodotorula</taxon>
    </lineage>
</organism>
<dbReference type="InterPro" id="IPR032675">
    <property type="entry name" value="LRR_dom_sf"/>
</dbReference>
<sequence>MSNLPACPPAAHKREKRRVNGLPHVIVAAVLEAVDKAYLGTVRLQTLATACRVSKDWYRIARRCLYGRLLVCLRSPPTHANFSFDLLSALLGNRRLAGLVRELILHLDNASAVAAAAVFTLFQDFTKLRRLSLSTTGSKAAAIASHLKLLPALQDLAITGEYTKTFVDAVYRLPRLESLQLSSYPGPDPRRQPTFELHDLIADVELVPETFYKLTLMSCETLTKLILTISDIVPPVDISFLVQLRSLSFIAPAEPLSKDVFGDIDIEEEDGPEEHSGGHWMLEVVKSAKNLSRLTFLSLRCADGATVEMWEDLPYVRISFLCNLPRSIEVLDLSTVNYAFNPEDLEDLLLNTKARSPVLHTLYIGILSPWLFSLYYSLVQLRVLGREAGVRVLFQEACSPVLRAAVCTF</sequence>
<dbReference type="SUPFAM" id="SSF52047">
    <property type="entry name" value="RNI-like"/>
    <property type="match status" value="1"/>
</dbReference>
<accession>A0A9P6W5W8</accession>
<keyword evidence="3" id="KW-1185">Reference proteome</keyword>
<evidence type="ECO:0000313" key="3">
    <source>
        <dbReference type="Proteomes" id="UP000777482"/>
    </source>
</evidence>
<comment type="caution">
    <text evidence="2">The sequence shown here is derived from an EMBL/GenBank/DDBJ whole genome shotgun (WGS) entry which is preliminary data.</text>
</comment>
<evidence type="ECO:0000313" key="2">
    <source>
        <dbReference type="EMBL" id="KAG0663520.1"/>
    </source>
</evidence>
<protein>
    <submittedName>
        <fullName evidence="2">Uncharacterized protein</fullName>
    </submittedName>
</protein>
<dbReference type="Gene3D" id="3.80.10.10">
    <property type="entry name" value="Ribonuclease Inhibitor"/>
    <property type="match status" value="1"/>
</dbReference>
<name>A0A9P6W5W8_RHOMI</name>
<keyword evidence="1" id="KW-0472">Membrane</keyword>
<dbReference type="OrthoDB" id="10360813at2759"/>
<dbReference type="AlphaFoldDB" id="A0A9P6W5W8"/>
<feature type="transmembrane region" description="Helical" evidence="1">
    <location>
        <begin position="358"/>
        <end position="378"/>
    </location>
</feature>
<dbReference type="EMBL" id="PUHQ01000019">
    <property type="protein sequence ID" value="KAG0663520.1"/>
    <property type="molecule type" value="Genomic_DNA"/>
</dbReference>
<reference evidence="2 3" key="1">
    <citation type="submission" date="2020-11" db="EMBL/GenBank/DDBJ databases">
        <title>Kefir isolates.</title>
        <authorList>
            <person name="Marcisauskas S."/>
            <person name="Kim Y."/>
            <person name="Blasche S."/>
        </authorList>
    </citation>
    <scope>NUCLEOTIDE SEQUENCE [LARGE SCALE GENOMIC DNA]</scope>
    <source>
        <strain evidence="2 3">KR</strain>
    </source>
</reference>
<gene>
    <name evidence="2" type="ORF">C6P46_002416</name>
</gene>
<proteinExistence type="predicted"/>
<evidence type="ECO:0000256" key="1">
    <source>
        <dbReference type="SAM" id="Phobius"/>
    </source>
</evidence>
<keyword evidence="1" id="KW-1133">Transmembrane helix</keyword>
<keyword evidence="1" id="KW-0812">Transmembrane</keyword>